<gene>
    <name evidence="1" type="ORF">Poli38472_005980</name>
</gene>
<dbReference type="Proteomes" id="UP000794436">
    <property type="component" value="Unassembled WGS sequence"/>
</dbReference>
<accession>A0A8K1CRJ6</accession>
<sequence length="284" mass="32283">MVRVSEAEGVEIYADPDVSSSVRGRLDAGREVVVVEEQSKWIKIVSNSLTDTGAQPLYGWLLRRAGDKVQVVDVDRSTASADLFLPFVDFEQLTTEASAYKLTDGHKNEALRPQLIVERSYEAFKDQISRFQSFAYESHRALAGKLAQEALQQYFSRPLELAPTRWDWEDGIDEFLVFLFEAFSSNKSATDLQDRLADLAFAEERIREMQTTDKDEVAGLRLVQRCAQLLKAGSQLLPRVKCATHVYESDHPYPHSQDKGWEIRIPGAKQLHIVFDQRTRTEAD</sequence>
<reference evidence="1" key="1">
    <citation type="submission" date="2019-03" db="EMBL/GenBank/DDBJ databases">
        <title>Long read genome sequence of the mycoparasitic Pythium oligandrum ATCC 38472 isolated from sugarbeet rhizosphere.</title>
        <authorList>
            <person name="Gaulin E."/>
        </authorList>
    </citation>
    <scope>NUCLEOTIDE SEQUENCE</scope>
    <source>
        <strain evidence="1">ATCC 38472_TT</strain>
    </source>
</reference>
<comment type="caution">
    <text evidence="1">The sequence shown here is derived from an EMBL/GenBank/DDBJ whole genome shotgun (WGS) entry which is preliminary data.</text>
</comment>
<evidence type="ECO:0000313" key="2">
    <source>
        <dbReference type="Proteomes" id="UP000794436"/>
    </source>
</evidence>
<protein>
    <submittedName>
        <fullName evidence="1">Uncharacterized protein</fullName>
    </submittedName>
</protein>
<name>A0A8K1CRJ6_PYTOL</name>
<keyword evidence="2" id="KW-1185">Reference proteome</keyword>
<dbReference type="EMBL" id="SPLM01000002">
    <property type="protein sequence ID" value="TMW68512.1"/>
    <property type="molecule type" value="Genomic_DNA"/>
</dbReference>
<dbReference type="AlphaFoldDB" id="A0A8K1CRJ6"/>
<evidence type="ECO:0000313" key="1">
    <source>
        <dbReference type="EMBL" id="TMW68512.1"/>
    </source>
</evidence>
<proteinExistence type="predicted"/>
<organism evidence="1 2">
    <name type="scientific">Pythium oligandrum</name>
    <name type="common">Mycoparasitic fungus</name>
    <dbReference type="NCBI Taxonomy" id="41045"/>
    <lineage>
        <taxon>Eukaryota</taxon>
        <taxon>Sar</taxon>
        <taxon>Stramenopiles</taxon>
        <taxon>Oomycota</taxon>
        <taxon>Peronosporomycetes</taxon>
        <taxon>Pythiales</taxon>
        <taxon>Pythiaceae</taxon>
        <taxon>Pythium</taxon>
    </lineage>
</organism>